<dbReference type="InterPro" id="IPR050624">
    <property type="entry name" value="HTH-type_Tx_Regulator"/>
</dbReference>
<name>A0A3S1DVG8_9BACL</name>
<dbReference type="RefSeq" id="WP_127190655.1">
    <property type="nucleotide sequence ID" value="NZ_RZNY01000002.1"/>
</dbReference>
<dbReference type="InterPro" id="IPR009057">
    <property type="entry name" value="Homeodomain-like_sf"/>
</dbReference>
<dbReference type="SUPFAM" id="SSF46689">
    <property type="entry name" value="Homeodomain-like"/>
    <property type="match status" value="1"/>
</dbReference>
<dbReference type="PROSITE" id="PS50977">
    <property type="entry name" value="HTH_TETR_2"/>
    <property type="match status" value="1"/>
</dbReference>
<comment type="caution">
    <text evidence="4">The sequence shown here is derived from an EMBL/GenBank/DDBJ whole genome shotgun (WGS) entry which is preliminary data.</text>
</comment>
<keyword evidence="5" id="KW-1185">Reference proteome</keyword>
<evidence type="ECO:0000259" key="3">
    <source>
        <dbReference type="PROSITE" id="PS50977"/>
    </source>
</evidence>
<proteinExistence type="predicted"/>
<organism evidence="4 5">
    <name type="scientific">Paenibacillus anaericanus</name>
    <dbReference type="NCBI Taxonomy" id="170367"/>
    <lineage>
        <taxon>Bacteria</taxon>
        <taxon>Bacillati</taxon>
        <taxon>Bacillota</taxon>
        <taxon>Bacilli</taxon>
        <taxon>Bacillales</taxon>
        <taxon>Paenibacillaceae</taxon>
        <taxon>Paenibacillus</taxon>
    </lineage>
</organism>
<accession>A0A3S1DVG8</accession>
<feature type="domain" description="HTH tetR-type" evidence="3">
    <location>
        <begin position="6"/>
        <end position="68"/>
    </location>
</feature>
<dbReference type="AlphaFoldDB" id="A0A3S1DVG8"/>
<protein>
    <submittedName>
        <fullName evidence="4">TetR/AcrR family transcriptional regulator</fullName>
    </submittedName>
</protein>
<dbReference type="GO" id="GO:0003677">
    <property type="term" value="F:DNA binding"/>
    <property type="evidence" value="ECO:0007669"/>
    <property type="project" value="UniProtKB-UniRule"/>
</dbReference>
<evidence type="ECO:0000313" key="4">
    <source>
        <dbReference type="EMBL" id="RUT48234.1"/>
    </source>
</evidence>
<dbReference type="Gene3D" id="1.10.357.10">
    <property type="entry name" value="Tetracycline Repressor, domain 2"/>
    <property type="match status" value="1"/>
</dbReference>
<keyword evidence="1 2" id="KW-0238">DNA-binding</keyword>
<evidence type="ECO:0000313" key="5">
    <source>
        <dbReference type="Proteomes" id="UP000279446"/>
    </source>
</evidence>
<dbReference type="PANTHER" id="PTHR43479:SF11">
    <property type="entry name" value="ACREF_ENVCD OPERON REPRESSOR-RELATED"/>
    <property type="match status" value="1"/>
</dbReference>
<dbReference type="Proteomes" id="UP000279446">
    <property type="component" value="Unassembled WGS sequence"/>
</dbReference>
<evidence type="ECO:0000256" key="1">
    <source>
        <dbReference type="ARBA" id="ARBA00023125"/>
    </source>
</evidence>
<dbReference type="EMBL" id="RZNY01000002">
    <property type="protein sequence ID" value="RUT48234.1"/>
    <property type="molecule type" value="Genomic_DNA"/>
</dbReference>
<dbReference type="Pfam" id="PF00440">
    <property type="entry name" value="TetR_N"/>
    <property type="match status" value="1"/>
</dbReference>
<dbReference type="OrthoDB" id="9789566at2"/>
<evidence type="ECO:0000256" key="2">
    <source>
        <dbReference type="PROSITE-ProRule" id="PRU00335"/>
    </source>
</evidence>
<dbReference type="PANTHER" id="PTHR43479">
    <property type="entry name" value="ACREF/ENVCD OPERON REPRESSOR-RELATED"/>
    <property type="match status" value="1"/>
</dbReference>
<dbReference type="InterPro" id="IPR001647">
    <property type="entry name" value="HTH_TetR"/>
</dbReference>
<sequence>MIKKSDEAKQAIIRATTDLIMQSNGNMDEITTRMIAEKAGVGVGLINYHFQTKDNLVEVCVQKIIDDVTDNFRPQLNSNLNTNERLKSVVKMVADFLMGNQALSRISILADQARPAVNDNTMKTIKGLTAVIVNSDGVLRKSDKFSAFALTSVLQSAFLRKDMTTEICGYDFNMKEQRDSFIDLMVDKLFGSGDTNE</sequence>
<gene>
    <name evidence="4" type="ORF">EJP82_03640</name>
</gene>
<feature type="DNA-binding region" description="H-T-H motif" evidence="2">
    <location>
        <begin position="31"/>
        <end position="50"/>
    </location>
</feature>
<reference evidence="4 5" key="1">
    <citation type="submission" date="2018-12" db="EMBL/GenBank/DDBJ databases">
        <authorList>
            <person name="Sun L."/>
            <person name="Chen Z."/>
        </authorList>
    </citation>
    <scope>NUCLEOTIDE SEQUENCE [LARGE SCALE GENOMIC DNA]</scope>
    <source>
        <strain evidence="4 5">DSM 15890</strain>
    </source>
</reference>